<feature type="domain" description="STI1" evidence="4">
    <location>
        <begin position="383"/>
        <end position="421"/>
    </location>
</feature>
<keyword evidence="2" id="KW-0472">Membrane</keyword>
<evidence type="ECO:0000256" key="2">
    <source>
        <dbReference type="SAM" id="Phobius"/>
    </source>
</evidence>
<keyword evidence="3" id="KW-0732">Signal</keyword>
<keyword evidence="2" id="KW-0812">Transmembrane</keyword>
<feature type="compositionally biased region" description="Low complexity" evidence="1">
    <location>
        <begin position="101"/>
        <end position="119"/>
    </location>
</feature>
<gene>
    <name evidence="5" type="ORF">HPHI1048_LOCUS2682</name>
</gene>
<dbReference type="AlphaFoldDB" id="A0A7S0DZ72"/>
<evidence type="ECO:0000256" key="3">
    <source>
        <dbReference type="SAM" id="SignalP"/>
    </source>
</evidence>
<evidence type="ECO:0000313" key="5">
    <source>
        <dbReference type="EMBL" id="CAD8469861.1"/>
    </source>
</evidence>
<feature type="region of interest" description="Disordered" evidence="1">
    <location>
        <begin position="54"/>
        <end position="122"/>
    </location>
</feature>
<feature type="signal peptide" evidence="3">
    <location>
        <begin position="1"/>
        <end position="19"/>
    </location>
</feature>
<feature type="compositionally biased region" description="Polar residues" evidence="1">
    <location>
        <begin position="89"/>
        <end position="100"/>
    </location>
</feature>
<proteinExistence type="predicted"/>
<reference evidence="5" key="1">
    <citation type="submission" date="2021-01" db="EMBL/GenBank/DDBJ databases">
        <authorList>
            <person name="Corre E."/>
            <person name="Pelletier E."/>
            <person name="Niang G."/>
            <person name="Scheremetjew M."/>
            <person name="Finn R."/>
            <person name="Kale V."/>
            <person name="Holt S."/>
            <person name="Cochrane G."/>
            <person name="Meng A."/>
            <person name="Brown T."/>
            <person name="Cohen L."/>
        </authorList>
    </citation>
    <scope>NUCLEOTIDE SEQUENCE</scope>
    <source>
        <strain evidence="5">CCMP325</strain>
    </source>
</reference>
<organism evidence="5">
    <name type="scientific">Hanusia phi</name>
    <dbReference type="NCBI Taxonomy" id="3032"/>
    <lineage>
        <taxon>Eukaryota</taxon>
        <taxon>Cryptophyceae</taxon>
        <taxon>Pyrenomonadales</taxon>
        <taxon>Geminigeraceae</taxon>
        <taxon>Hanusia</taxon>
    </lineage>
</organism>
<name>A0A7S0DZ72_9CRYP</name>
<feature type="chain" id="PRO_5030850888" description="STI1 domain-containing protein" evidence="3">
    <location>
        <begin position="20"/>
        <end position="643"/>
    </location>
</feature>
<dbReference type="SMART" id="SM00727">
    <property type="entry name" value="STI1"/>
    <property type="match status" value="1"/>
</dbReference>
<evidence type="ECO:0000256" key="1">
    <source>
        <dbReference type="SAM" id="MobiDB-lite"/>
    </source>
</evidence>
<sequence length="643" mass="70437">MRTVKKLLCSIALAQLANGFSLLAPGASPSLLSSRVGSFSSPARQTTRTCDVKMMAKKGKKSASSGAKKGFAKNEKGNEDASGGEAAPSMQQEAKTPTPQSSKSVAAKPSTPAAPSPAAIVRRDENLDEAVLREAQAILEANKKDLCGGMGNMPPKTFKAPDGSYRSLPENYLYGITGDAEIVFASSKHLIVRLKGKFWGTRRQALESIEDLFKEKMGDKQVLVEEESQLLDLYLRDVFYDEEAFRVTSQGPQFFDERGIQVAQPFNADGTLREMTEKDEKDLKAGIEEMMIQSMQQSGGTFLESQSFDEINESFAKSVLEGNQVVEVNVDDVVQKREDKLADISKESINPVQSNPMFEKIADALQEDSAAVEELVSLLDKSNGNIFSIMMNPKFQSVAKKMMSNPELLAMLQDPQLVQDAMKSAQTMGLTDSLGIKVDPESLSKQATSFAEKTVEAVKSSQAAAPNELSSEFDALAAVEERVRMESLRMKESDTSIFERIKSKPRDEKEMQQRIAAIRNEAHFNMSESLTVDLDLKDGSDESNFLENLIEESKTSTLPSSSSSSFRDSMTPTAVTENALYFAGFIVGISSLYFFFATQLGVIDIPFMRDLGAISTPASRRIVSKAPEQVKEQAGKPVVEEDF</sequence>
<evidence type="ECO:0000259" key="4">
    <source>
        <dbReference type="SMART" id="SM00727"/>
    </source>
</evidence>
<feature type="transmembrane region" description="Helical" evidence="2">
    <location>
        <begin position="579"/>
        <end position="603"/>
    </location>
</feature>
<accession>A0A7S0DZ72</accession>
<protein>
    <recommendedName>
        <fullName evidence="4">STI1 domain-containing protein</fullName>
    </recommendedName>
</protein>
<dbReference type="EMBL" id="HBEO01003756">
    <property type="protein sequence ID" value="CAD8469861.1"/>
    <property type="molecule type" value="Transcribed_RNA"/>
</dbReference>
<keyword evidence="2" id="KW-1133">Transmembrane helix</keyword>
<dbReference type="InterPro" id="IPR006636">
    <property type="entry name" value="STI1_HS-bd"/>
</dbReference>